<dbReference type="SMART" id="SM00731">
    <property type="entry name" value="SprT"/>
    <property type="match status" value="1"/>
</dbReference>
<dbReference type="Pfam" id="PF10263">
    <property type="entry name" value="SprT-like"/>
    <property type="match status" value="1"/>
</dbReference>
<evidence type="ECO:0000313" key="7">
    <source>
        <dbReference type="Proteomes" id="UP001199916"/>
    </source>
</evidence>
<dbReference type="InterPro" id="IPR006640">
    <property type="entry name" value="SprT-like_domain"/>
</dbReference>
<gene>
    <name evidence="6" type="ORF">LQV63_05980</name>
</gene>
<feature type="active site" evidence="4">
    <location>
        <position position="70"/>
    </location>
</feature>
<comment type="subcellular location">
    <subcellularLocation>
        <location evidence="4">Cytoplasm</location>
    </subcellularLocation>
</comment>
<sequence>MQESNERLQVWIEQVSIRDFGKPFRHRARYNARLKSTGGRYLLKSHDIEINPKQLAENGAEEVERIIKHELCHYHLHIEGRGYRHRDKEFKELLQTVGGSRYCKALPGTAPKRTEPYRYRLECVHCQQTYLRKRKVDVKRYVCGRCRGPLRLLALEGQTARGKGARDTGART</sequence>
<evidence type="ECO:0000256" key="2">
    <source>
        <dbReference type="ARBA" id="ARBA00022723"/>
    </source>
</evidence>
<dbReference type="Pfam" id="PF17283">
    <property type="entry name" value="Zn_ribbon_SprT"/>
    <property type="match status" value="1"/>
</dbReference>
<evidence type="ECO:0000256" key="1">
    <source>
        <dbReference type="ARBA" id="ARBA00022490"/>
    </source>
</evidence>
<proteinExistence type="inferred from homology"/>
<dbReference type="InterPro" id="IPR035240">
    <property type="entry name" value="SprT_Zn_ribbon"/>
</dbReference>
<feature type="binding site" evidence="4">
    <location>
        <position position="73"/>
    </location>
    <ligand>
        <name>Zn(2+)</name>
        <dbReference type="ChEBI" id="CHEBI:29105"/>
    </ligand>
</feature>
<evidence type="ECO:0000313" key="6">
    <source>
        <dbReference type="EMBL" id="MCE5168853.1"/>
    </source>
</evidence>
<comment type="caution">
    <text evidence="6">The sequence shown here is derived from an EMBL/GenBank/DDBJ whole genome shotgun (WGS) entry which is preliminary data.</text>
</comment>
<keyword evidence="2 4" id="KW-0479">Metal-binding</keyword>
<dbReference type="InterPro" id="IPR023524">
    <property type="entry name" value="Uncharacterised_SprT-like"/>
</dbReference>
<comment type="similarity">
    <text evidence="4">Belongs to the SprT family.</text>
</comment>
<feature type="binding site" evidence="4">
    <location>
        <position position="69"/>
    </location>
    <ligand>
        <name>Zn(2+)</name>
        <dbReference type="ChEBI" id="CHEBI:29105"/>
    </ligand>
</feature>
<reference evidence="6 7" key="1">
    <citation type="submission" date="2021-11" db="EMBL/GenBank/DDBJ databases">
        <title>Draft genome sequence of Paenibacillus profundus YoMME, a new Gram-positive bacteria with exoelectrogenic properties.</title>
        <authorList>
            <person name="Hubenova Y."/>
            <person name="Hubenova E."/>
            <person name="Manasiev Y."/>
            <person name="Peykov S."/>
            <person name="Mitov M."/>
        </authorList>
    </citation>
    <scope>NUCLEOTIDE SEQUENCE [LARGE SCALE GENOMIC DNA]</scope>
    <source>
        <strain evidence="6 7">YoMME</strain>
    </source>
</reference>
<keyword evidence="7" id="KW-1185">Reference proteome</keyword>
<evidence type="ECO:0000256" key="4">
    <source>
        <dbReference type="HAMAP-Rule" id="MF_00745"/>
    </source>
</evidence>
<dbReference type="EMBL" id="JAJNBZ010000003">
    <property type="protein sequence ID" value="MCE5168853.1"/>
    <property type="molecule type" value="Genomic_DNA"/>
</dbReference>
<evidence type="ECO:0000256" key="3">
    <source>
        <dbReference type="ARBA" id="ARBA00022833"/>
    </source>
</evidence>
<dbReference type="RefSeq" id="WP_233696014.1">
    <property type="nucleotide sequence ID" value="NZ_JAJNBZ010000003.1"/>
</dbReference>
<dbReference type="NCBIfam" id="NF003339">
    <property type="entry name" value="PRK04351.1"/>
    <property type="match status" value="1"/>
</dbReference>
<name>A0ABS8YAA7_9BACL</name>
<accession>A0ABS8YAA7</accession>
<keyword evidence="3 4" id="KW-0862">Zinc</keyword>
<keyword evidence="1 4" id="KW-0963">Cytoplasm</keyword>
<comment type="cofactor">
    <cofactor evidence="4">
        <name>Zn(2+)</name>
        <dbReference type="ChEBI" id="CHEBI:29105"/>
    </cofactor>
    <text evidence="4">Binds 1 zinc ion.</text>
</comment>
<protein>
    <recommendedName>
        <fullName evidence="4">Protein SprT-like</fullName>
    </recommendedName>
</protein>
<evidence type="ECO:0000259" key="5">
    <source>
        <dbReference type="SMART" id="SM00731"/>
    </source>
</evidence>
<organism evidence="6 7">
    <name type="scientific">Paenibacillus profundus</name>
    <dbReference type="NCBI Taxonomy" id="1173085"/>
    <lineage>
        <taxon>Bacteria</taxon>
        <taxon>Bacillati</taxon>
        <taxon>Bacillota</taxon>
        <taxon>Bacilli</taxon>
        <taxon>Bacillales</taxon>
        <taxon>Paenibacillaceae</taxon>
        <taxon>Paenibacillus</taxon>
    </lineage>
</organism>
<dbReference type="Proteomes" id="UP001199916">
    <property type="component" value="Unassembled WGS sequence"/>
</dbReference>
<dbReference type="HAMAP" id="MF_00745">
    <property type="entry name" value="SprT_like"/>
    <property type="match status" value="1"/>
</dbReference>
<feature type="domain" description="SprT-like" evidence="5">
    <location>
        <begin position="6"/>
        <end position="153"/>
    </location>
</feature>